<dbReference type="AlphaFoldDB" id="A0A009IA00"/>
<proteinExistence type="predicted"/>
<sequence length="187" mass="21508">MTTVVMDWSRFSIFEWFVCGLNPKSPSFGAANVRCTDGRSIDFHDKLGVVAAMGDQLTKSVAMVIMTEGKSQRDYEYVRNHLAKIMIDGAEKDKRREPKGIAIYHLAWLIARIVIDFALDPELENAHKDPGRLVYAGIRSFQMDPEVYRKTWKRYEDMMIAALNEEILKATVIAERYKKETLNEARN</sequence>
<dbReference type="RefSeq" id="WP_000214487.1">
    <property type="nucleotide sequence ID" value="NZ_JEWH01000004.1"/>
</dbReference>
<accession>A0A009IA00</accession>
<name>A0A009IA00_ACIB9</name>
<dbReference type="PATRIC" id="fig|1310613.3.peg.596"/>
<organism evidence="1 2">
    <name type="scientific">Acinetobacter baumannii (strain 1295743)</name>
    <dbReference type="NCBI Taxonomy" id="1310613"/>
    <lineage>
        <taxon>Bacteria</taxon>
        <taxon>Pseudomonadati</taxon>
        <taxon>Pseudomonadota</taxon>
        <taxon>Gammaproteobacteria</taxon>
        <taxon>Moraxellales</taxon>
        <taxon>Moraxellaceae</taxon>
        <taxon>Acinetobacter</taxon>
        <taxon>Acinetobacter calcoaceticus/baumannii complex</taxon>
    </lineage>
</organism>
<evidence type="ECO:0000313" key="1">
    <source>
        <dbReference type="EMBL" id="EXB07236.1"/>
    </source>
</evidence>
<dbReference type="EMBL" id="JEWH01000004">
    <property type="protein sequence ID" value="EXB07236.1"/>
    <property type="molecule type" value="Genomic_DNA"/>
</dbReference>
<gene>
    <name evidence="1" type="ORF">J512_0622</name>
</gene>
<dbReference type="Proteomes" id="UP000020595">
    <property type="component" value="Unassembled WGS sequence"/>
</dbReference>
<reference evidence="1 2" key="1">
    <citation type="submission" date="2014-02" db="EMBL/GenBank/DDBJ databases">
        <title>Comparative genomics and transcriptomics to identify genetic mechanisms underlying the emergence of carbapenem resistant Acinetobacter baumannii (CRAb).</title>
        <authorList>
            <person name="Harris A.D."/>
            <person name="Johnson K.J."/>
            <person name="George J."/>
            <person name="Shefchek K."/>
            <person name="Daugherty S.C."/>
            <person name="Parankush S."/>
            <person name="Sadzewicz L."/>
            <person name="Tallon L."/>
            <person name="Sengamalay N."/>
            <person name="Hazen T.H."/>
            <person name="Rasko D.A."/>
        </authorList>
    </citation>
    <scope>NUCLEOTIDE SEQUENCE [LARGE SCALE GENOMIC DNA]</scope>
    <source>
        <strain evidence="1 2">1295743</strain>
    </source>
</reference>
<evidence type="ECO:0000313" key="2">
    <source>
        <dbReference type="Proteomes" id="UP000020595"/>
    </source>
</evidence>
<comment type="caution">
    <text evidence="1">The sequence shown here is derived from an EMBL/GenBank/DDBJ whole genome shotgun (WGS) entry which is preliminary data.</text>
</comment>
<protein>
    <submittedName>
        <fullName evidence="1">Uncharacterized protein</fullName>
    </submittedName>
</protein>